<sequence length="307" mass="33888">MGSSSDFIPLLARTSSDLDASGVDRRQQSRLVERGTLHRVRHGVYVPADRWREISARQRFVEFARAAALNRPTPLVFSHVTAAILLGLPLVGPLPRRLDVLTVGASGRRSERDIVAHRSSDSCETTQVAGLNVTDLERTLVDVSATEPLGRSLPMIDHALHDSRTEKGRLQRHLAARSSLRARARAARALDLGDGRADNAGESFSRATIIDGGFARPELQRRFALPGGRTAIVDFYWPSSDLIGEFDGRLKYGRADGTPDADALWAEKKREDALRNDGHRLIRWTWDDAWAGDPLLRRLANAAAPRA</sequence>
<reference evidence="3" key="1">
    <citation type="journal article" date="2019" name="Int. J. Syst. Evol. Microbiol.">
        <title>The Global Catalogue of Microorganisms (GCM) 10K type strain sequencing project: providing services to taxonomists for standard genome sequencing and annotation.</title>
        <authorList>
            <consortium name="The Broad Institute Genomics Platform"/>
            <consortium name="The Broad Institute Genome Sequencing Center for Infectious Disease"/>
            <person name="Wu L."/>
            <person name="Ma J."/>
        </authorList>
    </citation>
    <scope>NUCLEOTIDE SEQUENCE [LARGE SCALE GENOMIC DNA]</scope>
    <source>
        <strain evidence="3">NBRC 108728</strain>
    </source>
</reference>
<dbReference type="InterPro" id="IPR025159">
    <property type="entry name" value="AbiEi_N"/>
</dbReference>
<gene>
    <name evidence="2" type="ORF">GCM10025867_17840</name>
</gene>
<protein>
    <recommendedName>
        <fullName evidence="1">AbiEi antitoxin N-terminal domain-containing protein</fullName>
    </recommendedName>
</protein>
<organism evidence="2 3">
    <name type="scientific">Frondihabitans sucicola</name>
    <dbReference type="NCBI Taxonomy" id="1268041"/>
    <lineage>
        <taxon>Bacteria</taxon>
        <taxon>Bacillati</taxon>
        <taxon>Actinomycetota</taxon>
        <taxon>Actinomycetes</taxon>
        <taxon>Micrococcales</taxon>
        <taxon>Microbacteriaceae</taxon>
        <taxon>Frondihabitans</taxon>
    </lineage>
</organism>
<evidence type="ECO:0000259" key="1">
    <source>
        <dbReference type="Pfam" id="PF13338"/>
    </source>
</evidence>
<name>A0ABN6XX33_9MICO</name>
<dbReference type="RefSeq" id="WP_286346311.1">
    <property type="nucleotide sequence ID" value="NZ_AP027732.1"/>
</dbReference>
<dbReference type="Proteomes" id="UP001321486">
    <property type="component" value="Chromosome"/>
</dbReference>
<accession>A0ABN6XX33</accession>
<dbReference type="Pfam" id="PF13338">
    <property type="entry name" value="AbiEi_4"/>
    <property type="match status" value="1"/>
</dbReference>
<keyword evidence="3" id="KW-1185">Reference proteome</keyword>
<proteinExistence type="predicted"/>
<evidence type="ECO:0000313" key="2">
    <source>
        <dbReference type="EMBL" id="BDZ49543.1"/>
    </source>
</evidence>
<feature type="domain" description="AbiEi antitoxin N-terminal" evidence="1">
    <location>
        <begin position="14"/>
        <end position="47"/>
    </location>
</feature>
<evidence type="ECO:0000313" key="3">
    <source>
        <dbReference type="Proteomes" id="UP001321486"/>
    </source>
</evidence>
<dbReference type="EMBL" id="AP027732">
    <property type="protein sequence ID" value="BDZ49543.1"/>
    <property type="molecule type" value="Genomic_DNA"/>
</dbReference>